<dbReference type="InterPro" id="IPR005218">
    <property type="entry name" value="Diacylglycerol/lipid_kinase"/>
</dbReference>
<dbReference type="RefSeq" id="WP_154441687.1">
    <property type="nucleotide sequence ID" value="NZ_JAHLPJ010000001.1"/>
</dbReference>
<evidence type="ECO:0000256" key="9">
    <source>
        <dbReference type="ARBA" id="ARBA00022842"/>
    </source>
</evidence>
<dbReference type="GO" id="GO:0046872">
    <property type="term" value="F:metal ion binding"/>
    <property type="evidence" value="ECO:0007669"/>
    <property type="project" value="UniProtKB-KW"/>
</dbReference>
<evidence type="ECO:0000256" key="11">
    <source>
        <dbReference type="ARBA" id="ARBA00023209"/>
    </source>
</evidence>
<comment type="cofactor">
    <cofactor evidence="1">
        <name>Mg(2+)</name>
        <dbReference type="ChEBI" id="CHEBI:18420"/>
    </cofactor>
</comment>
<evidence type="ECO:0000256" key="12">
    <source>
        <dbReference type="ARBA" id="ARBA00023264"/>
    </source>
</evidence>
<dbReference type="Pfam" id="PF00781">
    <property type="entry name" value="DAGK_cat"/>
    <property type="match status" value="1"/>
</dbReference>
<organism evidence="14 15">
    <name type="scientific">Tissierella pigra</name>
    <dbReference type="NCBI Taxonomy" id="2607614"/>
    <lineage>
        <taxon>Bacteria</taxon>
        <taxon>Bacillati</taxon>
        <taxon>Bacillota</taxon>
        <taxon>Tissierellia</taxon>
        <taxon>Tissierellales</taxon>
        <taxon>Tissierellaceae</taxon>
        <taxon>Tissierella</taxon>
    </lineage>
</organism>
<evidence type="ECO:0000256" key="1">
    <source>
        <dbReference type="ARBA" id="ARBA00001946"/>
    </source>
</evidence>
<feature type="domain" description="DAGKc" evidence="13">
    <location>
        <begin position="1"/>
        <end position="129"/>
    </location>
</feature>
<gene>
    <name evidence="14" type="ORF">FYJ83_14435</name>
</gene>
<evidence type="ECO:0000259" key="13">
    <source>
        <dbReference type="PROSITE" id="PS50146"/>
    </source>
</evidence>
<accession>A0A6N7Y1N3</accession>
<evidence type="ECO:0000313" key="14">
    <source>
        <dbReference type="EMBL" id="MSU02655.1"/>
    </source>
</evidence>
<dbReference type="InterPro" id="IPR017438">
    <property type="entry name" value="ATP-NAD_kinase_N"/>
</dbReference>
<dbReference type="GO" id="GO:0008654">
    <property type="term" value="P:phospholipid biosynthetic process"/>
    <property type="evidence" value="ECO:0007669"/>
    <property type="project" value="UniProtKB-KW"/>
</dbReference>
<keyword evidence="10" id="KW-0443">Lipid metabolism</keyword>
<sequence>MSKISFIINPVAGGGKAKGLIPLIESKMEKYEKEYSIKLTTKPEEAIKIAENCVEDYDIIVAVGGDGTINEVARGLVNKGKGILGIIPGGTGNDMAKSLGISIDPERALEHLCNGKNSTIDVGQVNDFIFFNIASIGFDAEVVMNTINIKKAIRSRFAYGISVIYSLFSFKKKRIQINIDGKFAEEDVILVAVGNGKYYGGGMEILPDAKVNDEYLDVCIISGIRKTKLLFLFPSIFKGNHIKYTKYVKIYRGKNIRITSKEGLYLNIDGEINPKVKDIEFNLKDKRLNVIT</sequence>
<keyword evidence="5" id="KW-0479">Metal-binding</keyword>
<dbReference type="PANTHER" id="PTHR12358:SF106">
    <property type="entry name" value="LIPID KINASE YEGS"/>
    <property type="match status" value="1"/>
</dbReference>
<dbReference type="SMART" id="SM00046">
    <property type="entry name" value="DAGKc"/>
    <property type="match status" value="1"/>
</dbReference>
<dbReference type="Pfam" id="PF19279">
    <property type="entry name" value="YegS_C"/>
    <property type="match status" value="1"/>
</dbReference>
<dbReference type="PROSITE" id="PS50146">
    <property type="entry name" value="DAGK"/>
    <property type="match status" value="1"/>
</dbReference>
<dbReference type="GO" id="GO:0005886">
    <property type="term" value="C:plasma membrane"/>
    <property type="evidence" value="ECO:0007669"/>
    <property type="project" value="TreeGrafter"/>
</dbReference>
<protein>
    <submittedName>
        <fullName evidence="14">Diacylglycerol kinase family lipid kinase</fullName>
    </submittedName>
</protein>
<comment type="caution">
    <text evidence="14">The sequence shown here is derived from an EMBL/GenBank/DDBJ whole genome shotgun (WGS) entry which is preliminary data.</text>
</comment>
<dbReference type="InterPro" id="IPR050187">
    <property type="entry name" value="Lipid_Phosphate_FormReg"/>
</dbReference>
<dbReference type="InterPro" id="IPR045540">
    <property type="entry name" value="YegS/DAGK_C"/>
</dbReference>
<proteinExistence type="inferred from homology"/>
<evidence type="ECO:0000256" key="8">
    <source>
        <dbReference type="ARBA" id="ARBA00022840"/>
    </source>
</evidence>
<dbReference type="InterPro" id="IPR016064">
    <property type="entry name" value="NAD/diacylglycerol_kinase_sf"/>
</dbReference>
<keyword evidence="7 14" id="KW-0418">Kinase</keyword>
<dbReference type="NCBIfam" id="TIGR00147">
    <property type="entry name" value="YegS/Rv2252/BmrU family lipid kinase"/>
    <property type="match status" value="1"/>
</dbReference>
<evidence type="ECO:0000256" key="7">
    <source>
        <dbReference type="ARBA" id="ARBA00022777"/>
    </source>
</evidence>
<evidence type="ECO:0000256" key="2">
    <source>
        <dbReference type="ARBA" id="ARBA00005983"/>
    </source>
</evidence>
<evidence type="ECO:0000256" key="6">
    <source>
        <dbReference type="ARBA" id="ARBA00022741"/>
    </source>
</evidence>
<evidence type="ECO:0000256" key="10">
    <source>
        <dbReference type="ARBA" id="ARBA00023098"/>
    </source>
</evidence>
<keyword evidence="6" id="KW-0547">Nucleotide-binding</keyword>
<dbReference type="SUPFAM" id="SSF111331">
    <property type="entry name" value="NAD kinase/diacylglycerol kinase-like"/>
    <property type="match status" value="1"/>
</dbReference>
<evidence type="ECO:0000256" key="5">
    <source>
        <dbReference type="ARBA" id="ARBA00022723"/>
    </source>
</evidence>
<dbReference type="AlphaFoldDB" id="A0A6N7Y1N3"/>
<dbReference type="EMBL" id="VUNQ01000038">
    <property type="protein sequence ID" value="MSU02655.1"/>
    <property type="molecule type" value="Genomic_DNA"/>
</dbReference>
<keyword evidence="8" id="KW-0067">ATP-binding</keyword>
<name>A0A6N7Y1N3_9FIRM</name>
<evidence type="ECO:0000256" key="4">
    <source>
        <dbReference type="ARBA" id="ARBA00022679"/>
    </source>
</evidence>
<keyword evidence="3" id="KW-0444">Lipid biosynthesis</keyword>
<keyword evidence="15" id="KW-1185">Reference proteome</keyword>
<dbReference type="Proteomes" id="UP000469523">
    <property type="component" value="Unassembled WGS sequence"/>
</dbReference>
<evidence type="ECO:0000256" key="3">
    <source>
        <dbReference type="ARBA" id="ARBA00022516"/>
    </source>
</evidence>
<dbReference type="Gene3D" id="3.40.50.10330">
    <property type="entry name" value="Probable inorganic polyphosphate/atp-NAD kinase, domain 1"/>
    <property type="match status" value="1"/>
</dbReference>
<reference evidence="14 15" key="1">
    <citation type="submission" date="2019-09" db="EMBL/GenBank/DDBJ databases">
        <title>In-depth cultivation of the pig gut microbiome towards novel bacterial diversity and tailored functional studies.</title>
        <authorList>
            <person name="Wylensek D."/>
            <person name="Hitch T.C.A."/>
            <person name="Clavel T."/>
        </authorList>
    </citation>
    <scope>NUCLEOTIDE SEQUENCE [LARGE SCALE GENOMIC DNA]</scope>
    <source>
        <strain evidence="14 15">WCA3-693-APC-4?</strain>
    </source>
</reference>
<dbReference type="Gene3D" id="2.60.200.40">
    <property type="match status" value="1"/>
</dbReference>
<keyword evidence="9" id="KW-0460">Magnesium</keyword>
<keyword evidence="4" id="KW-0808">Transferase</keyword>
<dbReference type="GO" id="GO:0005524">
    <property type="term" value="F:ATP binding"/>
    <property type="evidence" value="ECO:0007669"/>
    <property type="project" value="UniProtKB-KW"/>
</dbReference>
<keyword evidence="12" id="KW-1208">Phospholipid metabolism</keyword>
<keyword evidence="11" id="KW-0594">Phospholipid biosynthesis</keyword>
<evidence type="ECO:0000313" key="15">
    <source>
        <dbReference type="Proteomes" id="UP000469523"/>
    </source>
</evidence>
<dbReference type="GO" id="GO:0016301">
    <property type="term" value="F:kinase activity"/>
    <property type="evidence" value="ECO:0007669"/>
    <property type="project" value="UniProtKB-KW"/>
</dbReference>
<comment type="similarity">
    <text evidence="2">Belongs to the diacylglycerol/lipid kinase family.</text>
</comment>
<dbReference type="PANTHER" id="PTHR12358">
    <property type="entry name" value="SPHINGOSINE KINASE"/>
    <property type="match status" value="1"/>
</dbReference>
<dbReference type="InterPro" id="IPR001206">
    <property type="entry name" value="Diacylglycerol_kinase_cat_dom"/>
</dbReference>